<gene>
    <name evidence="8" type="ORF">PLEOSDRAFT_158868</name>
</gene>
<feature type="transmembrane region" description="Helical" evidence="7">
    <location>
        <begin position="90"/>
        <end position="112"/>
    </location>
</feature>
<organism evidence="8 9">
    <name type="scientific">Pleurotus ostreatus (strain PC15)</name>
    <name type="common">Oyster mushroom</name>
    <dbReference type="NCBI Taxonomy" id="1137138"/>
    <lineage>
        <taxon>Eukaryota</taxon>
        <taxon>Fungi</taxon>
        <taxon>Dikarya</taxon>
        <taxon>Basidiomycota</taxon>
        <taxon>Agaricomycotina</taxon>
        <taxon>Agaricomycetes</taxon>
        <taxon>Agaricomycetidae</taxon>
        <taxon>Agaricales</taxon>
        <taxon>Pleurotineae</taxon>
        <taxon>Pleurotaceae</taxon>
        <taxon>Pleurotus</taxon>
    </lineage>
</organism>
<feature type="compositionally biased region" description="Low complexity" evidence="6">
    <location>
        <begin position="124"/>
        <end position="136"/>
    </location>
</feature>
<reference evidence="9" key="1">
    <citation type="journal article" date="2014" name="Proc. Natl. Acad. Sci. U.S.A.">
        <title>Extensive sampling of basidiomycete genomes demonstrates inadequacy of the white-rot/brown-rot paradigm for wood decay fungi.</title>
        <authorList>
            <person name="Riley R."/>
            <person name="Salamov A.A."/>
            <person name="Brown D.W."/>
            <person name="Nagy L.G."/>
            <person name="Floudas D."/>
            <person name="Held B.W."/>
            <person name="Levasseur A."/>
            <person name="Lombard V."/>
            <person name="Morin E."/>
            <person name="Otillar R."/>
            <person name="Lindquist E.A."/>
            <person name="Sun H."/>
            <person name="LaButti K.M."/>
            <person name="Schmutz J."/>
            <person name="Jabbour D."/>
            <person name="Luo H."/>
            <person name="Baker S.E."/>
            <person name="Pisabarro A.G."/>
            <person name="Walton J.D."/>
            <person name="Blanchette R.A."/>
            <person name="Henrissat B."/>
            <person name="Martin F."/>
            <person name="Cullen D."/>
            <person name="Hibbett D.S."/>
            <person name="Grigoriev I.V."/>
        </authorList>
    </citation>
    <scope>NUCLEOTIDE SEQUENCE [LARGE SCALE GENOMIC DNA]</scope>
    <source>
        <strain evidence="9">PC15</strain>
    </source>
</reference>
<keyword evidence="3 7" id="KW-0812">Transmembrane</keyword>
<accession>A0A067NUG0</accession>
<proteinExistence type="predicted"/>
<evidence type="ECO:0000256" key="4">
    <source>
        <dbReference type="ARBA" id="ARBA00022989"/>
    </source>
</evidence>
<feature type="region of interest" description="Disordered" evidence="6">
    <location>
        <begin position="1"/>
        <end position="32"/>
    </location>
</feature>
<dbReference type="VEuPathDB" id="FungiDB:PLEOSDRAFT_158868"/>
<evidence type="ECO:0000256" key="6">
    <source>
        <dbReference type="SAM" id="MobiDB-lite"/>
    </source>
</evidence>
<evidence type="ECO:0000313" key="8">
    <source>
        <dbReference type="EMBL" id="KDQ27241.1"/>
    </source>
</evidence>
<keyword evidence="5 7" id="KW-0472">Membrane</keyword>
<evidence type="ECO:0008006" key="10">
    <source>
        <dbReference type="Google" id="ProtNLM"/>
    </source>
</evidence>
<feature type="region of interest" description="Disordered" evidence="6">
    <location>
        <begin position="124"/>
        <end position="144"/>
    </location>
</feature>
<keyword evidence="2" id="KW-0813">Transport</keyword>
<keyword evidence="4 7" id="KW-1133">Transmembrane helix</keyword>
<evidence type="ECO:0000313" key="9">
    <source>
        <dbReference type="Proteomes" id="UP000027073"/>
    </source>
</evidence>
<dbReference type="HOGENOM" id="CLU_1797269_0_0_1"/>
<evidence type="ECO:0000256" key="2">
    <source>
        <dbReference type="ARBA" id="ARBA00022448"/>
    </source>
</evidence>
<dbReference type="PANTHER" id="PTHR42718">
    <property type="entry name" value="MAJOR FACILITATOR SUPERFAMILY MULTIDRUG TRANSPORTER MFSC"/>
    <property type="match status" value="1"/>
</dbReference>
<dbReference type="Pfam" id="PF07690">
    <property type="entry name" value="MFS_1"/>
    <property type="match status" value="1"/>
</dbReference>
<dbReference type="Gene3D" id="1.20.1720.10">
    <property type="entry name" value="Multidrug resistance protein D"/>
    <property type="match status" value="1"/>
</dbReference>
<name>A0A067NUG0_PLEO1</name>
<dbReference type="InParanoid" id="A0A067NUG0"/>
<sequence>MPSTQLSRTQTHTPTGPDEQERKEKGVDNTGVRVPVLEASDSDEQTLSRARKLVVLSVLSSAQFFDIFIGNAVVGLLPSLAKDLHFTPGALQWILSAYTLTFASFMLIAGSLSDIFHPKQNPYSASASPLSPYSASRWGQASSP</sequence>
<dbReference type="InterPro" id="IPR036259">
    <property type="entry name" value="MFS_trans_sf"/>
</dbReference>
<dbReference type="EMBL" id="KL198008">
    <property type="protein sequence ID" value="KDQ27241.1"/>
    <property type="molecule type" value="Genomic_DNA"/>
</dbReference>
<dbReference type="SUPFAM" id="SSF103473">
    <property type="entry name" value="MFS general substrate transporter"/>
    <property type="match status" value="1"/>
</dbReference>
<evidence type="ECO:0000256" key="5">
    <source>
        <dbReference type="ARBA" id="ARBA00023136"/>
    </source>
</evidence>
<protein>
    <recommendedName>
        <fullName evidence="10">Major facilitator superfamily (MFS) profile domain-containing protein</fullName>
    </recommendedName>
</protein>
<dbReference type="GO" id="GO:0022857">
    <property type="term" value="F:transmembrane transporter activity"/>
    <property type="evidence" value="ECO:0007669"/>
    <property type="project" value="InterPro"/>
</dbReference>
<evidence type="ECO:0000256" key="1">
    <source>
        <dbReference type="ARBA" id="ARBA00004141"/>
    </source>
</evidence>
<dbReference type="InterPro" id="IPR011701">
    <property type="entry name" value="MFS"/>
</dbReference>
<feature type="compositionally biased region" description="Polar residues" evidence="6">
    <location>
        <begin position="1"/>
        <end position="14"/>
    </location>
</feature>
<dbReference type="GO" id="GO:0016020">
    <property type="term" value="C:membrane"/>
    <property type="evidence" value="ECO:0007669"/>
    <property type="project" value="UniProtKB-SubCell"/>
</dbReference>
<comment type="subcellular location">
    <subcellularLocation>
        <location evidence="1">Membrane</location>
        <topology evidence="1">Multi-pass membrane protein</topology>
    </subcellularLocation>
</comment>
<evidence type="ECO:0000256" key="7">
    <source>
        <dbReference type="SAM" id="Phobius"/>
    </source>
</evidence>
<evidence type="ECO:0000256" key="3">
    <source>
        <dbReference type="ARBA" id="ARBA00022692"/>
    </source>
</evidence>
<dbReference type="AlphaFoldDB" id="A0A067NUG0"/>
<dbReference type="Proteomes" id="UP000027073">
    <property type="component" value="Unassembled WGS sequence"/>
</dbReference>
<dbReference type="PANTHER" id="PTHR42718:SF9">
    <property type="entry name" value="MAJOR FACILITATOR SUPERFAMILY MULTIDRUG TRANSPORTER MFSC"/>
    <property type="match status" value="1"/>
</dbReference>
<feature type="transmembrane region" description="Helical" evidence="7">
    <location>
        <begin position="53"/>
        <end position="78"/>
    </location>
</feature>